<dbReference type="AlphaFoldDB" id="A0A6J4LEQ9"/>
<evidence type="ECO:0000256" key="1">
    <source>
        <dbReference type="ARBA" id="ARBA00022801"/>
    </source>
</evidence>
<protein>
    <recommendedName>
        <fullName evidence="2">BD-FAE-like domain-containing protein</fullName>
    </recommendedName>
</protein>
<feature type="domain" description="BD-FAE-like" evidence="2">
    <location>
        <begin position="32"/>
        <end position="218"/>
    </location>
</feature>
<proteinExistence type="predicted"/>
<dbReference type="SUPFAM" id="SSF53474">
    <property type="entry name" value="alpha/beta-Hydrolases"/>
    <property type="match status" value="1"/>
</dbReference>
<name>A0A6J4LEQ9_9ACTN</name>
<dbReference type="Pfam" id="PF20434">
    <property type="entry name" value="BD-FAE"/>
    <property type="match status" value="1"/>
</dbReference>
<evidence type="ECO:0000259" key="2">
    <source>
        <dbReference type="Pfam" id="PF20434"/>
    </source>
</evidence>
<dbReference type="EMBL" id="CADCUD010000087">
    <property type="protein sequence ID" value="CAA9330184.1"/>
    <property type="molecule type" value="Genomic_DNA"/>
</dbReference>
<dbReference type="InterPro" id="IPR050300">
    <property type="entry name" value="GDXG_lipolytic_enzyme"/>
</dbReference>
<evidence type="ECO:0000313" key="3">
    <source>
        <dbReference type="EMBL" id="CAA9330184.1"/>
    </source>
</evidence>
<dbReference type="GO" id="GO:0016787">
    <property type="term" value="F:hydrolase activity"/>
    <property type="evidence" value="ECO:0007669"/>
    <property type="project" value="UniProtKB-KW"/>
</dbReference>
<keyword evidence="1" id="KW-0378">Hydrolase</keyword>
<dbReference type="Gene3D" id="3.40.50.1820">
    <property type="entry name" value="alpha/beta hydrolase"/>
    <property type="match status" value="1"/>
</dbReference>
<accession>A0A6J4LEQ9</accession>
<dbReference type="InterPro" id="IPR029058">
    <property type="entry name" value="AB_hydrolase_fold"/>
</dbReference>
<organism evidence="3">
    <name type="scientific">uncultured Nocardioidaceae bacterium</name>
    <dbReference type="NCBI Taxonomy" id="253824"/>
    <lineage>
        <taxon>Bacteria</taxon>
        <taxon>Bacillati</taxon>
        <taxon>Actinomycetota</taxon>
        <taxon>Actinomycetes</taxon>
        <taxon>Propionibacteriales</taxon>
        <taxon>Nocardioidaceae</taxon>
        <taxon>environmental samples</taxon>
    </lineage>
</organism>
<gene>
    <name evidence="3" type="ORF">AVDCRST_MAG46-1377</name>
</gene>
<dbReference type="PANTHER" id="PTHR48081">
    <property type="entry name" value="AB HYDROLASE SUPERFAMILY PROTEIN C4A8.06C"/>
    <property type="match status" value="1"/>
</dbReference>
<dbReference type="InterPro" id="IPR049492">
    <property type="entry name" value="BD-FAE-like_dom"/>
</dbReference>
<sequence>MTAPDPRAVLSRAAAAPDAVLRYGPAADHLIDVHLPGSRRPAPLVVLMHGGFWRAAFDRRHTRPLASALRDEGYVVVTPEFRRTGGGGGWPATFDDVAAVRDRLPDLLVQVLPERVDADEPVLVGHSAGGHLALWWSLTGGGESVVALAPVADLKRAYVDDLGGGAVAALMGGSPTDVAGRYAAADPAVLLRARAIDATVVHGTDDAQVPVSHSRALTGVELVELPGVEHFALIDPLSTAWPHVLAAIRRSGEAHRHRLTSQV</sequence>
<reference evidence="3" key="1">
    <citation type="submission" date="2020-02" db="EMBL/GenBank/DDBJ databases">
        <authorList>
            <person name="Meier V. D."/>
        </authorList>
    </citation>
    <scope>NUCLEOTIDE SEQUENCE</scope>
    <source>
        <strain evidence="3">AVDCRST_MAG46</strain>
    </source>
</reference>